<reference evidence="1" key="1">
    <citation type="journal article" date="2014" name="Front. Microbiol.">
        <title>High frequency of phylogenetically diverse reductive dehalogenase-homologous genes in deep subseafloor sedimentary metagenomes.</title>
        <authorList>
            <person name="Kawai M."/>
            <person name="Futagami T."/>
            <person name="Toyoda A."/>
            <person name="Takaki Y."/>
            <person name="Nishi S."/>
            <person name="Hori S."/>
            <person name="Arai W."/>
            <person name="Tsubouchi T."/>
            <person name="Morono Y."/>
            <person name="Uchiyama I."/>
            <person name="Ito T."/>
            <person name="Fujiyama A."/>
            <person name="Inagaki F."/>
            <person name="Takami H."/>
        </authorList>
    </citation>
    <scope>NUCLEOTIDE SEQUENCE</scope>
    <source>
        <strain evidence="1">Expedition CK06-06</strain>
    </source>
</reference>
<dbReference type="AlphaFoldDB" id="X1KBI8"/>
<accession>X1KBI8</accession>
<dbReference type="EMBL" id="BARV01009774">
    <property type="protein sequence ID" value="GAI03953.1"/>
    <property type="molecule type" value="Genomic_DNA"/>
</dbReference>
<sequence length="110" mass="13017">MERYLGLEGAEIIPWLPVANGLYPPFEDRVLEDRGQYRLVQNAEGNICEIPKHGTSIPHYVKYVLQTPKDWQTFKRERLDYTREDRIGEVKKIVKEAQIHLQKKQNRKVV</sequence>
<protein>
    <submittedName>
        <fullName evidence="1">Uncharacterized protein</fullName>
    </submittedName>
</protein>
<gene>
    <name evidence="1" type="ORF">S06H3_19150</name>
</gene>
<organism evidence="1">
    <name type="scientific">marine sediment metagenome</name>
    <dbReference type="NCBI Taxonomy" id="412755"/>
    <lineage>
        <taxon>unclassified sequences</taxon>
        <taxon>metagenomes</taxon>
        <taxon>ecological metagenomes</taxon>
    </lineage>
</organism>
<proteinExistence type="predicted"/>
<name>X1KBI8_9ZZZZ</name>
<evidence type="ECO:0000313" key="1">
    <source>
        <dbReference type="EMBL" id="GAI03953.1"/>
    </source>
</evidence>
<comment type="caution">
    <text evidence="1">The sequence shown here is derived from an EMBL/GenBank/DDBJ whole genome shotgun (WGS) entry which is preliminary data.</text>
</comment>